<dbReference type="InterPro" id="IPR001584">
    <property type="entry name" value="Integrase_cat-core"/>
</dbReference>
<dbReference type="EMBL" id="CARXXK010000893">
    <property type="protein sequence ID" value="CAI6371333.1"/>
    <property type="molecule type" value="Genomic_DNA"/>
</dbReference>
<evidence type="ECO:0000313" key="3">
    <source>
        <dbReference type="Proteomes" id="UP001160148"/>
    </source>
</evidence>
<dbReference type="GO" id="GO:0003676">
    <property type="term" value="F:nucleic acid binding"/>
    <property type="evidence" value="ECO:0007669"/>
    <property type="project" value="InterPro"/>
</dbReference>
<dbReference type="Pfam" id="PF18701">
    <property type="entry name" value="DUF5641"/>
    <property type="match status" value="1"/>
</dbReference>
<dbReference type="InterPro" id="IPR041588">
    <property type="entry name" value="Integrase_H2C2"/>
</dbReference>
<dbReference type="GO" id="GO:0071897">
    <property type="term" value="P:DNA biosynthetic process"/>
    <property type="evidence" value="ECO:0007669"/>
    <property type="project" value="UniProtKB-ARBA"/>
</dbReference>
<dbReference type="InterPro" id="IPR040676">
    <property type="entry name" value="DUF5641"/>
</dbReference>
<dbReference type="Pfam" id="PF03564">
    <property type="entry name" value="DUF1759"/>
    <property type="match status" value="1"/>
</dbReference>
<dbReference type="PANTHER" id="PTHR47331">
    <property type="entry name" value="PHD-TYPE DOMAIN-CONTAINING PROTEIN"/>
    <property type="match status" value="1"/>
</dbReference>
<dbReference type="SUPFAM" id="SSF56672">
    <property type="entry name" value="DNA/RNA polymerases"/>
    <property type="match status" value="1"/>
</dbReference>
<keyword evidence="3" id="KW-1185">Reference proteome</keyword>
<dbReference type="Gene3D" id="3.30.420.10">
    <property type="entry name" value="Ribonuclease H-like superfamily/Ribonuclease H"/>
    <property type="match status" value="1"/>
</dbReference>
<dbReference type="GO" id="GO:0015074">
    <property type="term" value="P:DNA integration"/>
    <property type="evidence" value="ECO:0007669"/>
    <property type="project" value="InterPro"/>
</dbReference>
<dbReference type="Proteomes" id="UP001160148">
    <property type="component" value="Unassembled WGS sequence"/>
</dbReference>
<sequence>MAGDNNELAAFVLRRGQIKGQLTRFQTFLDDPKSNVTTQLRLRAEKIREAWSEFDAIQNNIEILDVSNEQVQYRSTFEDLYYDLMSKVDDRLEGNNALAQSRQLIQADQSEKTSHKFSFVKLQPLEIPTFTGKFDDWVTFHDIYCAMIHTNNCLSDIQKFYYLRNALEGEATSLIKNLETSSSNYEIAWKIITTRYNNTRMLIQTHTKRIFDLEPINKESAIKLKQLTDSLNGHMQALKALNHDPFNWGALLLHVIYTKLDTNTIKQWEMETSREELPSVQMLMEFLGKRNQMLESVENARLLTVKQNESNYSLSKISKFGTSKKGASTFLSTYKMKCYMCQQPHPIYKCTIFLALDIASRIKKVDELKLCKNCLKKTDHHVNLCPSKKCTKCQQLHNSLLHKETSSVDENVNILSNNALVSAHTAKVNIDNEVLLATAIIKISSPAGRHSHGRVLLDSGSQSNFITNNLVNKLGLQREKVNIPICGISETNNTIKYKVTAVINSLNNSYSTIIDLLVLSKITGPLPRTSIRSVNVPSDIYMADPSFNYPGNIDILIGGDTYWDIMCADKVKINDGPYLQKTLFGWVAVGKTTNNLSMTRPNTCLLATRNQYKILEGKIEAFWKMEEVSLKRNFTDEENTCSKHFIENVTRNKDGRFVVRLPFKDNYRQLGNSYASALRRFLSLEKRLRNNTELYTKYKMFMLEYENLKHMECVCDAGGDKQVIDDNNCFYLPHSYVINDRSRTTKLRVVFDGSAKTSTGISLNDTLMNGPKIQPDLLEIVIRFRTHRYAFSVDITKMYRQVLIHKEDRDYQRILWRSDQNDEIKIYKLCTVTYGLAPAGFLAVSCVNRVAEDAVNVKLKEIIKNDFCVDDCLTGADTLTEAIQLRNELISIMHKAGFELSKWTANHKNLIPDTNENEASSVSMDKESVKTLGLYWEPNSDYYTYVVQPPKINIEVTKRDIIAGLATLFDPLGLVGPVILVGKILLQDLWREKIEWDSQIPPHMQSVWNGYIDCLNELNTFNIPRWLGSDNDKQIEIHGFADASMKAYGACIYMRTSDKDGNITCQLVCAKSRITPMKVISIPRLELCAALLLSRLMSTVIPALNISVSKRYFWTDSTVTLAWLAADSGRWKTFIANRVSEIQTLTNSLEWGHVKSNDNPADVLSRGCTPNELKNNTLWWHGPVWLKNNEFKHSTAYIESSAHINDIKNEEKITTIIVCTTKVGASFDIDKYSTLNKLSHVVAYLLRYKNNSLSKRNNIPRITGPLNTDEILTAIKSIIKLLQGTYFSSEIKDLKSKNYVSLSSNIYKLNPFIDDDGIVRVGGRLTNATLIDTDQRFPIIIPKETNFSKLIMLREHERLMHAGPHATLATVRLKYWPLNGRRCARKVVYQCVKCFRARPKNVSPLMGNLPKFRVDRASRCFENCGVDYAGPFLLKCSNRRNAAAQKAYICVFVCFATKALHLELVCDLSTDAFIAALKRFISRRGLCKNIYSDNATCFVGANNTFNELKQLMSVDDHKIRINQFMTNNEMTWHFIPPRAPHFGGLWEAAVHSIKKHLNRSIGSVKMTYDEFYTLIVQIEACLNSRPLTPLSTDPFDLSVLTPGHFLIGDSLSALPEPEINNLTNNLLSRWQKVQHITHQIWRRWSLEYLSQLQERSKWNKPDNSVLKIGSMVLIKDQNLPPLQWHLGRVSKVFPGSDGVVRVATVNTPSGPRKRAVRLLCLLPIQDNDESSQKK</sequence>
<dbReference type="Pfam" id="PF17921">
    <property type="entry name" value="Integrase_H2C2"/>
    <property type="match status" value="1"/>
</dbReference>
<accession>A0AAV0XSK0</accession>
<dbReference type="InterPro" id="IPR008042">
    <property type="entry name" value="Retrotrans_Pao"/>
</dbReference>
<gene>
    <name evidence="2" type="ORF">MEUPH1_LOCUS25348</name>
</gene>
<organism evidence="2 3">
    <name type="scientific">Macrosiphum euphorbiae</name>
    <name type="common">potato aphid</name>
    <dbReference type="NCBI Taxonomy" id="13131"/>
    <lineage>
        <taxon>Eukaryota</taxon>
        <taxon>Metazoa</taxon>
        <taxon>Ecdysozoa</taxon>
        <taxon>Arthropoda</taxon>
        <taxon>Hexapoda</taxon>
        <taxon>Insecta</taxon>
        <taxon>Pterygota</taxon>
        <taxon>Neoptera</taxon>
        <taxon>Paraneoptera</taxon>
        <taxon>Hemiptera</taxon>
        <taxon>Sternorrhyncha</taxon>
        <taxon>Aphidomorpha</taxon>
        <taxon>Aphidoidea</taxon>
        <taxon>Aphididae</taxon>
        <taxon>Macrosiphini</taxon>
        <taxon>Macrosiphum</taxon>
    </lineage>
</organism>
<dbReference type="InterPro" id="IPR036397">
    <property type="entry name" value="RNaseH_sf"/>
</dbReference>
<dbReference type="InterPro" id="IPR005312">
    <property type="entry name" value="DUF1759"/>
</dbReference>
<dbReference type="SUPFAM" id="SSF53098">
    <property type="entry name" value="Ribonuclease H-like"/>
    <property type="match status" value="1"/>
</dbReference>
<dbReference type="PANTHER" id="PTHR47331:SF5">
    <property type="entry name" value="RIBONUCLEASE H"/>
    <property type="match status" value="1"/>
</dbReference>
<dbReference type="Pfam" id="PF05380">
    <property type="entry name" value="Peptidase_A17"/>
    <property type="match status" value="1"/>
</dbReference>
<comment type="caution">
    <text evidence="2">The sequence shown here is derived from an EMBL/GenBank/DDBJ whole genome shotgun (WGS) entry which is preliminary data.</text>
</comment>
<dbReference type="PROSITE" id="PS50994">
    <property type="entry name" value="INTEGRASE"/>
    <property type="match status" value="1"/>
</dbReference>
<dbReference type="GO" id="GO:0042575">
    <property type="term" value="C:DNA polymerase complex"/>
    <property type="evidence" value="ECO:0007669"/>
    <property type="project" value="UniProtKB-ARBA"/>
</dbReference>
<feature type="domain" description="Integrase catalytic" evidence="1">
    <location>
        <begin position="1406"/>
        <end position="1610"/>
    </location>
</feature>
<evidence type="ECO:0000313" key="2">
    <source>
        <dbReference type="EMBL" id="CAI6371333.1"/>
    </source>
</evidence>
<reference evidence="2 3" key="1">
    <citation type="submission" date="2023-01" db="EMBL/GenBank/DDBJ databases">
        <authorList>
            <person name="Whitehead M."/>
        </authorList>
    </citation>
    <scope>NUCLEOTIDE SEQUENCE [LARGE SCALE GENOMIC DNA]</scope>
</reference>
<dbReference type="InterPro" id="IPR043502">
    <property type="entry name" value="DNA/RNA_pol_sf"/>
</dbReference>
<protein>
    <recommendedName>
        <fullName evidence="1">Integrase catalytic domain-containing protein</fullName>
    </recommendedName>
</protein>
<evidence type="ECO:0000259" key="1">
    <source>
        <dbReference type="PROSITE" id="PS50994"/>
    </source>
</evidence>
<name>A0AAV0XSK0_9HEMI</name>
<proteinExistence type="predicted"/>
<dbReference type="InterPro" id="IPR012337">
    <property type="entry name" value="RNaseH-like_sf"/>
</dbReference>
<dbReference type="CDD" id="cd01644">
    <property type="entry name" value="RT_pepA17"/>
    <property type="match status" value="1"/>
</dbReference>